<comment type="caution">
    <text evidence="11">The sequence shown here is derived from an EMBL/GenBank/DDBJ whole genome shotgun (WGS) entry which is preliminary data.</text>
</comment>
<dbReference type="SUPFAM" id="SSF69593">
    <property type="entry name" value="Glycerol-3-phosphate (1)-acyltransferase"/>
    <property type="match status" value="1"/>
</dbReference>
<dbReference type="Proteomes" id="UP000516437">
    <property type="component" value="Chromosome 2"/>
</dbReference>
<evidence type="ECO:0000256" key="7">
    <source>
        <dbReference type="ARBA" id="ARBA00023315"/>
    </source>
</evidence>
<keyword evidence="3 11" id="KW-0808">Transferase</keyword>
<dbReference type="InterPro" id="IPR002123">
    <property type="entry name" value="Plipid/glycerol_acylTrfase"/>
</dbReference>
<keyword evidence="12" id="KW-1185">Reference proteome</keyword>
<feature type="signal peptide" evidence="9">
    <location>
        <begin position="1"/>
        <end position="21"/>
    </location>
</feature>
<accession>A0A6A1WCH6</accession>
<dbReference type="CDD" id="cd06551">
    <property type="entry name" value="LPLAT"/>
    <property type="match status" value="1"/>
</dbReference>
<evidence type="ECO:0000256" key="4">
    <source>
        <dbReference type="ARBA" id="ARBA00022692"/>
    </source>
</evidence>
<dbReference type="AlphaFoldDB" id="A0A6A1WCH6"/>
<feature type="transmembrane region" description="Helical" evidence="8">
    <location>
        <begin position="281"/>
        <end position="307"/>
    </location>
</feature>
<dbReference type="Pfam" id="PF23270">
    <property type="entry name" value="HAD_RAM2_N"/>
    <property type="match status" value="1"/>
</dbReference>
<evidence type="ECO:0000259" key="10">
    <source>
        <dbReference type="SMART" id="SM00563"/>
    </source>
</evidence>
<organism evidence="11 12">
    <name type="scientific">Morella rubra</name>
    <name type="common">Chinese bayberry</name>
    <dbReference type="NCBI Taxonomy" id="262757"/>
    <lineage>
        <taxon>Eukaryota</taxon>
        <taxon>Viridiplantae</taxon>
        <taxon>Streptophyta</taxon>
        <taxon>Embryophyta</taxon>
        <taxon>Tracheophyta</taxon>
        <taxon>Spermatophyta</taxon>
        <taxon>Magnoliopsida</taxon>
        <taxon>eudicotyledons</taxon>
        <taxon>Gunneridae</taxon>
        <taxon>Pentapetalae</taxon>
        <taxon>rosids</taxon>
        <taxon>fabids</taxon>
        <taxon>Fagales</taxon>
        <taxon>Myricaceae</taxon>
        <taxon>Morella</taxon>
    </lineage>
</organism>
<comment type="similarity">
    <text evidence="2">Belongs to the GPAT/DAPAT family.</text>
</comment>
<keyword evidence="4 8" id="KW-0812">Transmembrane</keyword>
<dbReference type="PANTHER" id="PTHR15486">
    <property type="entry name" value="ANCIENT UBIQUITOUS PROTEIN"/>
    <property type="match status" value="1"/>
</dbReference>
<evidence type="ECO:0000256" key="1">
    <source>
        <dbReference type="ARBA" id="ARBA00004141"/>
    </source>
</evidence>
<dbReference type="EMBL" id="RXIC02000020">
    <property type="protein sequence ID" value="KAB1222945.1"/>
    <property type="molecule type" value="Genomic_DNA"/>
</dbReference>
<dbReference type="OrthoDB" id="1854593at2759"/>
<dbReference type="GO" id="GO:0016020">
    <property type="term" value="C:membrane"/>
    <property type="evidence" value="ECO:0007669"/>
    <property type="project" value="UniProtKB-SubCell"/>
</dbReference>
<sequence length="537" mass="60336">MAGKVLNLTALLILSKTLVRRTGNQLNLHGKHSNVHASGSKFQKYSYLADRSQELQHQALLFHVEGALLKSSSLFPYFMLVAAEAGGPLRALLLFLLYPFVKLLSLVSEELGLKIMVFVCFVGIKKDRFRAGRAVLPKFFLEDVGYECFQVVMGFGKKVGVSNLPRVMVESFLRDYLEVDDVVGRELKVVGGYYVGLMEEKKATRVVLKEISGEEKVGPHVLGLTSYNMSLDQQLLSCCKVICLVSETDKRNWQVLPREKYPKPLIFHDGRLSFRPTPLDTLVMIMWVPLGFVLFISRVFVTLALSYELSYIMLSLLGMRATKTETNSSVTPIGNKERTKGMLYVCNHRTLLDPVYVSLALKKPVTAATYSVSRLSELISPIKTFRLTRNKEEDAKKMEKQLSQGGVVICPEGTTCREPYLLRFSPLFAETTDHIVPVAIDLQVSMFYGTTACGFKFLDPIFFLMNPTTFLHAKILEKLPENFTCGVGGKSKFEIANYVQTEIGKAFGYQCTNLTRKEKYMFLAGNEGKIQFARTAS</sequence>
<evidence type="ECO:0000256" key="5">
    <source>
        <dbReference type="ARBA" id="ARBA00022989"/>
    </source>
</evidence>
<keyword evidence="9" id="KW-0732">Signal</keyword>
<keyword evidence="6 8" id="KW-0472">Membrane</keyword>
<feature type="domain" description="Phospholipid/glycerol acyltransferase" evidence="10">
    <location>
        <begin position="342"/>
        <end position="443"/>
    </location>
</feature>
<name>A0A6A1WCH6_9ROSI</name>
<dbReference type="GO" id="GO:0016791">
    <property type="term" value="F:phosphatase activity"/>
    <property type="evidence" value="ECO:0007669"/>
    <property type="project" value="TreeGrafter"/>
</dbReference>
<gene>
    <name evidence="11" type="ORF">CJ030_MR2G019464</name>
</gene>
<feature type="chain" id="PRO_5025574915" evidence="9">
    <location>
        <begin position="22"/>
        <end position="537"/>
    </location>
</feature>
<evidence type="ECO:0000256" key="2">
    <source>
        <dbReference type="ARBA" id="ARBA00007937"/>
    </source>
</evidence>
<dbReference type="SMART" id="SM00563">
    <property type="entry name" value="PlsC"/>
    <property type="match status" value="1"/>
</dbReference>
<evidence type="ECO:0000256" key="8">
    <source>
        <dbReference type="SAM" id="Phobius"/>
    </source>
</evidence>
<dbReference type="PANTHER" id="PTHR15486:SF65">
    <property type="entry name" value="GLYCEROL-3-PHOSPHATE ACYLTRANSFERASE"/>
    <property type="match status" value="1"/>
</dbReference>
<evidence type="ECO:0000313" key="12">
    <source>
        <dbReference type="Proteomes" id="UP000516437"/>
    </source>
</evidence>
<keyword evidence="5 8" id="KW-1133">Transmembrane helix</keyword>
<dbReference type="GO" id="GO:0010143">
    <property type="term" value="P:cutin biosynthetic process"/>
    <property type="evidence" value="ECO:0007669"/>
    <property type="project" value="TreeGrafter"/>
</dbReference>
<evidence type="ECO:0000256" key="3">
    <source>
        <dbReference type="ARBA" id="ARBA00022679"/>
    </source>
</evidence>
<dbReference type="Pfam" id="PF01553">
    <property type="entry name" value="Acyltransferase"/>
    <property type="match status" value="1"/>
</dbReference>
<keyword evidence="7 11" id="KW-0012">Acyltransferase</keyword>
<evidence type="ECO:0000256" key="6">
    <source>
        <dbReference type="ARBA" id="ARBA00023136"/>
    </source>
</evidence>
<protein>
    <submittedName>
        <fullName evidence="11">Putative glycerol-3-phosphate acyltransferase 3</fullName>
    </submittedName>
</protein>
<dbReference type="GO" id="GO:0090447">
    <property type="term" value="F:glycerol-3-phosphate 2-O-acyltransferase activity"/>
    <property type="evidence" value="ECO:0007669"/>
    <property type="project" value="TreeGrafter"/>
</dbReference>
<comment type="subcellular location">
    <subcellularLocation>
        <location evidence="1">Membrane</location>
        <topology evidence="1">Multi-pass membrane protein</topology>
    </subcellularLocation>
</comment>
<evidence type="ECO:0000313" key="11">
    <source>
        <dbReference type="EMBL" id="KAB1222945.1"/>
    </source>
</evidence>
<reference evidence="11 12" key="1">
    <citation type="journal article" date="2019" name="Plant Biotechnol. J.">
        <title>The red bayberry genome and genetic basis of sex determination.</title>
        <authorList>
            <person name="Jia H.M."/>
            <person name="Jia H.J."/>
            <person name="Cai Q.L."/>
            <person name="Wang Y."/>
            <person name="Zhao H.B."/>
            <person name="Yang W.F."/>
            <person name="Wang G.Y."/>
            <person name="Li Y.H."/>
            <person name="Zhan D.L."/>
            <person name="Shen Y.T."/>
            <person name="Niu Q.F."/>
            <person name="Chang L."/>
            <person name="Qiu J."/>
            <person name="Zhao L."/>
            <person name="Xie H.B."/>
            <person name="Fu W.Y."/>
            <person name="Jin J."/>
            <person name="Li X.W."/>
            <person name="Jiao Y."/>
            <person name="Zhou C.C."/>
            <person name="Tu T."/>
            <person name="Chai C.Y."/>
            <person name="Gao J.L."/>
            <person name="Fan L.J."/>
            <person name="van de Weg E."/>
            <person name="Wang J.Y."/>
            <person name="Gao Z.S."/>
        </authorList>
    </citation>
    <scope>NUCLEOTIDE SEQUENCE [LARGE SCALE GENOMIC DNA]</scope>
    <source>
        <tissue evidence="11">Leaves</tissue>
    </source>
</reference>
<proteinExistence type="inferred from homology"/>
<dbReference type="InterPro" id="IPR056462">
    <property type="entry name" value="HAD_RAM2/GPAT1-8"/>
</dbReference>
<evidence type="ECO:0000256" key="9">
    <source>
        <dbReference type="SAM" id="SignalP"/>
    </source>
</evidence>